<proteinExistence type="predicted"/>
<evidence type="ECO:0000313" key="2">
    <source>
        <dbReference type="Proteomes" id="UP000000305"/>
    </source>
</evidence>
<dbReference type="InParanoid" id="E9HVL3"/>
<evidence type="ECO:0000313" key="1">
    <source>
        <dbReference type="EMBL" id="EFX64222.1"/>
    </source>
</evidence>
<accession>E9HVL3</accession>
<dbReference type="KEGG" id="dpx:DAPPUDRAFT_334463"/>
<dbReference type="EMBL" id="GL732861">
    <property type="protein sequence ID" value="EFX64222.1"/>
    <property type="molecule type" value="Genomic_DNA"/>
</dbReference>
<keyword evidence="2" id="KW-1185">Reference proteome</keyword>
<protein>
    <submittedName>
        <fullName evidence="1">Uncharacterized protein</fullName>
    </submittedName>
</protein>
<organism evidence="1 2">
    <name type="scientific">Daphnia pulex</name>
    <name type="common">Water flea</name>
    <dbReference type="NCBI Taxonomy" id="6669"/>
    <lineage>
        <taxon>Eukaryota</taxon>
        <taxon>Metazoa</taxon>
        <taxon>Ecdysozoa</taxon>
        <taxon>Arthropoda</taxon>
        <taxon>Crustacea</taxon>
        <taxon>Branchiopoda</taxon>
        <taxon>Diplostraca</taxon>
        <taxon>Cladocera</taxon>
        <taxon>Anomopoda</taxon>
        <taxon>Daphniidae</taxon>
        <taxon>Daphnia</taxon>
    </lineage>
</organism>
<reference evidence="1 2" key="1">
    <citation type="journal article" date="2011" name="Science">
        <title>The ecoresponsive genome of Daphnia pulex.</title>
        <authorList>
            <person name="Colbourne J.K."/>
            <person name="Pfrender M.E."/>
            <person name="Gilbert D."/>
            <person name="Thomas W.K."/>
            <person name="Tucker A."/>
            <person name="Oakley T.H."/>
            <person name="Tokishita S."/>
            <person name="Aerts A."/>
            <person name="Arnold G.J."/>
            <person name="Basu M.K."/>
            <person name="Bauer D.J."/>
            <person name="Caceres C.E."/>
            <person name="Carmel L."/>
            <person name="Casola C."/>
            <person name="Choi J.H."/>
            <person name="Detter J.C."/>
            <person name="Dong Q."/>
            <person name="Dusheyko S."/>
            <person name="Eads B.D."/>
            <person name="Frohlich T."/>
            <person name="Geiler-Samerotte K.A."/>
            <person name="Gerlach D."/>
            <person name="Hatcher P."/>
            <person name="Jogdeo S."/>
            <person name="Krijgsveld J."/>
            <person name="Kriventseva E.V."/>
            <person name="Kultz D."/>
            <person name="Laforsch C."/>
            <person name="Lindquist E."/>
            <person name="Lopez J."/>
            <person name="Manak J.R."/>
            <person name="Muller J."/>
            <person name="Pangilinan J."/>
            <person name="Patwardhan R.P."/>
            <person name="Pitluck S."/>
            <person name="Pritham E.J."/>
            <person name="Rechtsteiner A."/>
            <person name="Rho M."/>
            <person name="Rogozin I.B."/>
            <person name="Sakarya O."/>
            <person name="Salamov A."/>
            <person name="Schaack S."/>
            <person name="Shapiro H."/>
            <person name="Shiga Y."/>
            <person name="Skalitzky C."/>
            <person name="Smith Z."/>
            <person name="Souvorov A."/>
            <person name="Sung W."/>
            <person name="Tang Z."/>
            <person name="Tsuchiya D."/>
            <person name="Tu H."/>
            <person name="Vos H."/>
            <person name="Wang M."/>
            <person name="Wolf Y.I."/>
            <person name="Yamagata H."/>
            <person name="Yamada T."/>
            <person name="Ye Y."/>
            <person name="Shaw J.R."/>
            <person name="Andrews J."/>
            <person name="Crease T.J."/>
            <person name="Tang H."/>
            <person name="Lucas S.M."/>
            <person name="Robertson H.M."/>
            <person name="Bork P."/>
            <person name="Koonin E.V."/>
            <person name="Zdobnov E.M."/>
            <person name="Grigoriev I.V."/>
            <person name="Lynch M."/>
            <person name="Boore J.L."/>
        </authorList>
    </citation>
    <scope>NUCLEOTIDE SEQUENCE [LARGE SCALE GENOMIC DNA]</scope>
</reference>
<dbReference type="HOGENOM" id="CLU_1246489_0_0_1"/>
<gene>
    <name evidence="1" type="ORF">DAPPUDRAFT_334463</name>
</gene>
<name>E9HVL3_DAPPU</name>
<sequence length="222" mass="25734">MVCSNYGAGIVLTSTLYKELYSYVRLHPEVVHPNADVCIDAITFHHVKKEEQYRELHMRIGVAIPCFVKHISHCLRLLDALEHQTRRPDEVVVSCSSTTDFTVVSYSYPIRFLITDKKQNASTNHDEMHPQRLELIGKSMGNTDILLRSFFQDREHSQPYSVIDPLDYTIMHNVLRQAPSGCIMLDGIQRIHHGQVSVTKEVYQQVQFPEEPEYEVREYCIE</sequence>
<dbReference type="AlphaFoldDB" id="E9HVL3"/>
<dbReference type="Proteomes" id="UP000000305">
    <property type="component" value="Unassembled WGS sequence"/>
</dbReference>